<dbReference type="PANTHER" id="PTHR11328">
    <property type="entry name" value="MAJOR FACILITATOR SUPERFAMILY DOMAIN-CONTAINING PROTEIN"/>
    <property type="match status" value="1"/>
</dbReference>
<gene>
    <name evidence="8" type="ORF">IAB16_07180</name>
</gene>
<keyword evidence="4 6" id="KW-1133">Transmembrane helix</keyword>
<evidence type="ECO:0000259" key="7">
    <source>
        <dbReference type="PROSITE" id="PS50850"/>
    </source>
</evidence>
<dbReference type="GO" id="GO:0015293">
    <property type="term" value="F:symporter activity"/>
    <property type="evidence" value="ECO:0007669"/>
    <property type="project" value="InterPro"/>
</dbReference>
<dbReference type="GO" id="GO:0005886">
    <property type="term" value="C:plasma membrane"/>
    <property type="evidence" value="ECO:0007669"/>
    <property type="project" value="UniProtKB-SubCell"/>
</dbReference>
<keyword evidence="2" id="KW-0813">Transport</keyword>
<evidence type="ECO:0000256" key="2">
    <source>
        <dbReference type="ARBA" id="ARBA00022448"/>
    </source>
</evidence>
<feature type="transmembrane region" description="Helical" evidence="6">
    <location>
        <begin position="232"/>
        <end position="257"/>
    </location>
</feature>
<dbReference type="InterPro" id="IPR036259">
    <property type="entry name" value="MFS_trans_sf"/>
</dbReference>
<dbReference type="InterPro" id="IPR020846">
    <property type="entry name" value="MFS_dom"/>
</dbReference>
<feature type="transmembrane region" description="Helical" evidence="6">
    <location>
        <begin position="269"/>
        <end position="290"/>
    </location>
</feature>
<keyword evidence="3 6" id="KW-0812">Transmembrane</keyword>
<dbReference type="PANTHER" id="PTHR11328:SF24">
    <property type="entry name" value="MAJOR FACILITATOR SUPERFAMILY (MFS) PROFILE DOMAIN-CONTAINING PROTEIN"/>
    <property type="match status" value="1"/>
</dbReference>
<proteinExistence type="predicted"/>
<feature type="transmembrane region" description="Helical" evidence="6">
    <location>
        <begin position="157"/>
        <end position="177"/>
    </location>
</feature>
<reference evidence="8" key="2">
    <citation type="journal article" date="2021" name="PeerJ">
        <title>Extensive microbial diversity within the chicken gut microbiome revealed by metagenomics and culture.</title>
        <authorList>
            <person name="Gilroy R."/>
            <person name="Ravi A."/>
            <person name="Getino M."/>
            <person name="Pursley I."/>
            <person name="Horton D.L."/>
            <person name="Alikhan N.F."/>
            <person name="Baker D."/>
            <person name="Gharbi K."/>
            <person name="Hall N."/>
            <person name="Watson M."/>
            <person name="Adriaenssens E.M."/>
            <person name="Foster-Nyarko E."/>
            <person name="Jarju S."/>
            <person name="Secka A."/>
            <person name="Antonio M."/>
            <person name="Oren A."/>
            <person name="Chaudhuri R.R."/>
            <person name="La Ragione R."/>
            <person name="Hildebrand F."/>
            <person name="Pallen M.J."/>
        </authorList>
    </citation>
    <scope>NUCLEOTIDE SEQUENCE</scope>
    <source>
        <strain evidence="8">517</strain>
    </source>
</reference>
<feature type="transmembrane region" description="Helical" evidence="6">
    <location>
        <begin position="21"/>
        <end position="43"/>
    </location>
</feature>
<dbReference type="InterPro" id="IPR039672">
    <property type="entry name" value="MFS_2"/>
</dbReference>
<evidence type="ECO:0000256" key="5">
    <source>
        <dbReference type="ARBA" id="ARBA00023136"/>
    </source>
</evidence>
<evidence type="ECO:0000256" key="6">
    <source>
        <dbReference type="SAM" id="Phobius"/>
    </source>
</evidence>
<evidence type="ECO:0000313" key="8">
    <source>
        <dbReference type="EMBL" id="MBO8424787.1"/>
    </source>
</evidence>
<feature type="transmembrane region" description="Helical" evidence="6">
    <location>
        <begin position="361"/>
        <end position="386"/>
    </location>
</feature>
<dbReference type="Proteomes" id="UP000727857">
    <property type="component" value="Unassembled WGS sequence"/>
</dbReference>
<evidence type="ECO:0000256" key="4">
    <source>
        <dbReference type="ARBA" id="ARBA00022989"/>
    </source>
</evidence>
<feature type="transmembrane region" description="Helical" evidence="6">
    <location>
        <begin position="297"/>
        <end position="315"/>
    </location>
</feature>
<feature type="transmembrane region" description="Helical" evidence="6">
    <location>
        <begin position="55"/>
        <end position="74"/>
    </location>
</feature>
<feature type="transmembrane region" description="Helical" evidence="6">
    <location>
        <begin position="183"/>
        <end position="203"/>
    </location>
</feature>
<feature type="transmembrane region" description="Helical" evidence="6">
    <location>
        <begin position="86"/>
        <end position="105"/>
    </location>
</feature>
<dbReference type="AlphaFoldDB" id="A0A940DID0"/>
<evidence type="ECO:0000256" key="1">
    <source>
        <dbReference type="ARBA" id="ARBA00004651"/>
    </source>
</evidence>
<comment type="subcellular location">
    <subcellularLocation>
        <location evidence="1">Cell membrane</location>
        <topology evidence="1">Multi-pass membrane protein</topology>
    </subcellularLocation>
</comment>
<feature type="domain" description="Major facilitator superfamily (MFS) profile" evidence="7">
    <location>
        <begin position="15"/>
        <end position="432"/>
    </location>
</feature>
<evidence type="ECO:0000313" key="9">
    <source>
        <dbReference type="Proteomes" id="UP000727857"/>
    </source>
</evidence>
<reference evidence="8" key="1">
    <citation type="submission" date="2020-10" db="EMBL/GenBank/DDBJ databases">
        <authorList>
            <person name="Gilroy R."/>
        </authorList>
    </citation>
    <scope>NUCLEOTIDE SEQUENCE</scope>
    <source>
        <strain evidence="8">517</strain>
    </source>
</reference>
<dbReference type="Gene3D" id="1.20.1250.20">
    <property type="entry name" value="MFS general substrate transporter like domains"/>
    <property type="match status" value="1"/>
</dbReference>
<keyword evidence="5 6" id="KW-0472">Membrane</keyword>
<organism evidence="8 9">
    <name type="scientific">Candidatus Stercoripulliclostridium pullicola</name>
    <dbReference type="NCBI Taxonomy" id="2840953"/>
    <lineage>
        <taxon>Bacteria</taxon>
        <taxon>Bacillati</taxon>
        <taxon>Bacillota</taxon>
        <taxon>Clostridia</taxon>
        <taxon>Eubacteriales</taxon>
        <taxon>Candidatus Stercoripulliclostridium</taxon>
    </lineage>
</organism>
<feature type="transmembrane region" description="Helical" evidence="6">
    <location>
        <begin position="117"/>
        <end position="136"/>
    </location>
</feature>
<dbReference type="PROSITE" id="PS50850">
    <property type="entry name" value="MFS"/>
    <property type="match status" value="1"/>
</dbReference>
<name>A0A940DID0_9FIRM</name>
<feature type="transmembrane region" description="Helical" evidence="6">
    <location>
        <begin position="321"/>
        <end position="340"/>
    </location>
</feature>
<feature type="transmembrane region" description="Helical" evidence="6">
    <location>
        <begin position="406"/>
        <end position="427"/>
    </location>
</feature>
<dbReference type="SUPFAM" id="SSF103473">
    <property type="entry name" value="MFS general substrate transporter"/>
    <property type="match status" value="1"/>
</dbReference>
<dbReference type="EMBL" id="JADINF010000181">
    <property type="protein sequence ID" value="MBO8424787.1"/>
    <property type="molecule type" value="Genomic_DNA"/>
</dbReference>
<protein>
    <submittedName>
        <fullName evidence="8">MFS transporter</fullName>
    </submittedName>
</protein>
<accession>A0A940DID0</accession>
<dbReference type="GO" id="GO:0008643">
    <property type="term" value="P:carbohydrate transport"/>
    <property type="evidence" value="ECO:0007669"/>
    <property type="project" value="InterPro"/>
</dbReference>
<sequence>MTNETTQVKETKRTSPFRYGIGMLGTSIPINMFKSFAATFYVLQLGLDMELYSTVLLIYTFVDVIDNPIYGFLSDRTDTKWGRRRPWLLIGTPLMVVSFLLFFNVPSSIQSDQSKLYMYMLLTYLLTGTLDSLMNANYGALFPELFKNDSDRAKTNAIRQVSQLVAMAISIALTPMVAEKIGYNYTAIIYGVLALAVLMYSFVGCHEKNDRVSEEKPNLIKSIIDLLKNPKFWIYGFAGAFYSAAFSLISQALSFYVKYTLGLGGTETTIVLATVLGVAVVGILMWTFVAKKLHLITIWRIGFLVMFLGFIPLYFANTLGATIGIASVMGLGIAGALSTMDCISAKIIDDDYRKHGIRREGVISSLVGVMNRLNGLYTSLAFFVVARAFGFENGDNPGENPAEASRVLLCVFPAIAMLVAVIFSFFLKFKDDGDIAAAADAIGNKAVETETAEADLNEPIY</sequence>
<evidence type="ECO:0000256" key="3">
    <source>
        <dbReference type="ARBA" id="ARBA00022692"/>
    </source>
</evidence>
<dbReference type="Pfam" id="PF13347">
    <property type="entry name" value="MFS_2"/>
    <property type="match status" value="1"/>
</dbReference>
<comment type="caution">
    <text evidence="8">The sequence shown here is derived from an EMBL/GenBank/DDBJ whole genome shotgun (WGS) entry which is preliminary data.</text>
</comment>